<evidence type="ECO:0008006" key="3">
    <source>
        <dbReference type="Google" id="ProtNLM"/>
    </source>
</evidence>
<evidence type="ECO:0000313" key="1">
    <source>
        <dbReference type="EMBL" id="KAK9908159.1"/>
    </source>
</evidence>
<dbReference type="Proteomes" id="UP001491310">
    <property type="component" value="Unassembled WGS sequence"/>
</dbReference>
<evidence type="ECO:0000313" key="2">
    <source>
        <dbReference type="Proteomes" id="UP001491310"/>
    </source>
</evidence>
<accession>A0ABR2YMG0</accession>
<keyword evidence="2" id="KW-1185">Reference proteome</keyword>
<reference evidence="1 2" key="1">
    <citation type="journal article" date="2024" name="Nat. Commun.">
        <title>Phylogenomics reveals the evolutionary origins of lichenization in chlorophyte algae.</title>
        <authorList>
            <person name="Puginier C."/>
            <person name="Libourel C."/>
            <person name="Otte J."/>
            <person name="Skaloud P."/>
            <person name="Haon M."/>
            <person name="Grisel S."/>
            <person name="Petersen M."/>
            <person name="Berrin J.G."/>
            <person name="Delaux P.M."/>
            <person name="Dal Grande F."/>
            <person name="Keller J."/>
        </authorList>
    </citation>
    <scope>NUCLEOTIDE SEQUENCE [LARGE SCALE GENOMIC DNA]</scope>
    <source>
        <strain evidence="1 2">SAG 216-7</strain>
    </source>
</reference>
<name>A0ABR2YMG0_9CHLO</name>
<proteinExistence type="predicted"/>
<protein>
    <recommendedName>
        <fullName evidence="3">Secreted protein</fullName>
    </recommendedName>
</protein>
<gene>
    <name evidence="1" type="ORF">WJX75_003586</name>
</gene>
<organism evidence="1 2">
    <name type="scientific">Coccomyxa subellipsoidea</name>
    <dbReference type="NCBI Taxonomy" id="248742"/>
    <lineage>
        <taxon>Eukaryota</taxon>
        <taxon>Viridiplantae</taxon>
        <taxon>Chlorophyta</taxon>
        <taxon>core chlorophytes</taxon>
        <taxon>Trebouxiophyceae</taxon>
        <taxon>Trebouxiophyceae incertae sedis</taxon>
        <taxon>Coccomyxaceae</taxon>
        <taxon>Coccomyxa</taxon>
    </lineage>
</organism>
<dbReference type="EMBL" id="JALJOT010000008">
    <property type="protein sequence ID" value="KAK9908159.1"/>
    <property type="molecule type" value="Genomic_DNA"/>
</dbReference>
<comment type="caution">
    <text evidence="1">The sequence shown here is derived from an EMBL/GenBank/DDBJ whole genome shotgun (WGS) entry which is preliminary data.</text>
</comment>
<sequence length="124" mass="13135">MRILSFCGLRCFCSHCHSSQIPGSKGTVSNDYNLPGPHTKHLQLLRLLPRLRTPSAQSLHADQCRPPWLQSPTVGQVGPPAGGYIAPSFHPLPTADVSSAWPVMLCATAEVTGGSGPTAEGDHV</sequence>